<evidence type="ECO:0000313" key="2">
    <source>
        <dbReference type="Proteomes" id="UP000020766"/>
    </source>
</evidence>
<evidence type="ECO:0000313" key="1">
    <source>
        <dbReference type="EMBL" id="EXU78579.1"/>
    </source>
</evidence>
<keyword evidence="2" id="KW-1185">Reference proteome</keyword>
<comment type="caution">
    <text evidence="1">The sequence shown here is derived from an EMBL/GenBank/DDBJ whole genome shotgun (WGS) entry which is preliminary data.</text>
</comment>
<organism evidence="1 2">
    <name type="scientific">Comamonas aquatica DA1877</name>
    <dbReference type="NCBI Taxonomy" id="1457173"/>
    <lineage>
        <taxon>Bacteria</taxon>
        <taxon>Pseudomonadati</taxon>
        <taxon>Pseudomonadota</taxon>
        <taxon>Betaproteobacteria</taxon>
        <taxon>Burkholderiales</taxon>
        <taxon>Comamonadaceae</taxon>
        <taxon>Comamonas</taxon>
    </lineage>
</organism>
<proteinExistence type="predicted"/>
<gene>
    <name evidence="1" type="ORF">AX13_11990</name>
</gene>
<dbReference type="Proteomes" id="UP000020766">
    <property type="component" value="Unassembled WGS sequence"/>
</dbReference>
<sequence length="34" mass="3893">MLALKTFCVFIKLMVEHLSMVKNAIFLSGFTLFV</sequence>
<protein>
    <submittedName>
        <fullName evidence="1">Uncharacterized protein</fullName>
    </submittedName>
</protein>
<dbReference type="EMBL" id="JBOK01000033">
    <property type="protein sequence ID" value="EXU78579.1"/>
    <property type="molecule type" value="Genomic_DNA"/>
</dbReference>
<accession>A0A014MKG9</accession>
<reference evidence="1 2" key="1">
    <citation type="submission" date="2014-01" db="EMBL/GenBank/DDBJ databases">
        <title>Interspecies Systems Biology Uncovers Metabolites Affecting C. elegans Gene Expression and Life History Traits.</title>
        <authorList>
            <person name="Watson E."/>
            <person name="Macneil L.T."/>
            <person name="Ritter A.D."/>
            <person name="Yilmaz L.S."/>
            <person name="Rosebrock A.P."/>
            <person name="Caudy A.A."/>
            <person name="Walhout A.J."/>
        </authorList>
    </citation>
    <scope>NUCLEOTIDE SEQUENCE [LARGE SCALE GENOMIC DNA]</scope>
    <source>
        <strain evidence="1 2">DA1877</strain>
    </source>
</reference>
<dbReference type="AlphaFoldDB" id="A0A014MKG9"/>
<name>A0A014MKG9_9BURK</name>